<reference evidence="1 2" key="1">
    <citation type="submission" date="2017-07" db="EMBL/GenBank/DDBJ databases">
        <authorList>
            <person name="Talla V."/>
            <person name="Backstrom N."/>
        </authorList>
    </citation>
    <scope>NUCLEOTIDE SEQUENCE [LARGE SCALE GENOMIC DNA]</scope>
</reference>
<name>A0A5E4R4B4_9NEOP</name>
<dbReference type="AlphaFoldDB" id="A0A5E4R4B4"/>
<gene>
    <name evidence="1" type="ORF">LSINAPIS_LOCUS14005</name>
</gene>
<sequence>MVIKESFCQDEYVSIGCEINKNPKAADELLQLCADAALDGASGNRIGRYLCEESIKAAKRHKNGPVAPIAVEDMGPKYSMLKARKPLTTFPKICSAIWTSPYSQKIGKTLNFKVHMTVPLSEFMHDGKSYSERIGAPVFCQIAAIPL</sequence>
<organism evidence="1 2">
    <name type="scientific">Leptidea sinapis</name>
    <dbReference type="NCBI Taxonomy" id="189913"/>
    <lineage>
        <taxon>Eukaryota</taxon>
        <taxon>Metazoa</taxon>
        <taxon>Ecdysozoa</taxon>
        <taxon>Arthropoda</taxon>
        <taxon>Hexapoda</taxon>
        <taxon>Insecta</taxon>
        <taxon>Pterygota</taxon>
        <taxon>Neoptera</taxon>
        <taxon>Endopterygota</taxon>
        <taxon>Lepidoptera</taxon>
        <taxon>Glossata</taxon>
        <taxon>Ditrysia</taxon>
        <taxon>Papilionoidea</taxon>
        <taxon>Pieridae</taxon>
        <taxon>Dismorphiinae</taxon>
        <taxon>Leptidea</taxon>
    </lineage>
</organism>
<proteinExistence type="predicted"/>
<evidence type="ECO:0000313" key="1">
    <source>
        <dbReference type="EMBL" id="VVD04189.1"/>
    </source>
</evidence>
<protein>
    <submittedName>
        <fullName evidence="1">Uncharacterized protein</fullName>
    </submittedName>
</protein>
<accession>A0A5E4R4B4</accession>
<dbReference type="Proteomes" id="UP000324832">
    <property type="component" value="Unassembled WGS sequence"/>
</dbReference>
<keyword evidence="2" id="KW-1185">Reference proteome</keyword>
<evidence type="ECO:0000313" key="2">
    <source>
        <dbReference type="Proteomes" id="UP000324832"/>
    </source>
</evidence>
<dbReference type="Gene3D" id="3.40.630.30">
    <property type="match status" value="1"/>
</dbReference>
<dbReference type="EMBL" id="FZQP02006838">
    <property type="protein sequence ID" value="VVD04189.1"/>
    <property type="molecule type" value="Genomic_DNA"/>
</dbReference>